<keyword evidence="3" id="KW-1185">Reference proteome</keyword>
<dbReference type="Pfam" id="PF00903">
    <property type="entry name" value="Glyoxalase"/>
    <property type="match status" value="1"/>
</dbReference>
<organism evidence="2 3">
    <name type="scientific">Citricoccus zhacaiensis</name>
    <dbReference type="NCBI Taxonomy" id="489142"/>
    <lineage>
        <taxon>Bacteria</taxon>
        <taxon>Bacillati</taxon>
        <taxon>Actinomycetota</taxon>
        <taxon>Actinomycetes</taxon>
        <taxon>Micrococcales</taxon>
        <taxon>Micrococcaceae</taxon>
        <taxon>Citricoccus</taxon>
    </lineage>
</organism>
<evidence type="ECO:0000313" key="2">
    <source>
        <dbReference type="EMBL" id="GGO46684.1"/>
    </source>
</evidence>
<dbReference type="Gene3D" id="3.10.180.10">
    <property type="entry name" value="2,3-Dihydroxybiphenyl 1,2-Dioxygenase, domain 1"/>
    <property type="match status" value="1"/>
</dbReference>
<feature type="domain" description="VOC" evidence="1">
    <location>
        <begin position="3"/>
        <end position="115"/>
    </location>
</feature>
<dbReference type="InterPro" id="IPR004360">
    <property type="entry name" value="Glyas_Fos-R_dOase_dom"/>
</dbReference>
<name>A0ABQ2M3V8_9MICC</name>
<dbReference type="InterPro" id="IPR037523">
    <property type="entry name" value="VOC_core"/>
</dbReference>
<reference evidence="3" key="1">
    <citation type="journal article" date="2019" name="Int. J. Syst. Evol. Microbiol.">
        <title>The Global Catalogue of Microorganisms (GCM) 10K type strain sequencing project: providing services to taxonomists for standard genome sequencing and annotation.</title>
        <authorList>
            <consortium name="The Broad Institute Genomics Platform"/>
            <consortium name="The Broad Institute Genome Sequencing Center for Infectious Disease"/>
            <person name="Wu L."/>
            <person name="Ma J."/>
        </authorList>
    </citation>
    <scope>NUCLEOTIDE SEQUENCE [LARGE SCALE GENOMIC DNA]</scope>
    <source>
        <strain evidence="3">CGMCC 1.7064</strain>
    </source>
</reference>
<dbReference type="PROSITE" id="PS51819">
    <property type="entry name" value="VOC"/>
    <property type="match status" value="1"/>
</dbReference>
<dbReference type="EMBL" id="BMLQ01000006">
    <property type="protein sequence ID" value="GGO46684.1"/>
    <property type="molecule type" value="Genomic_DNA"/>
</dbReference>
<evidence type="ECO:0000259" key="1">
    <source>
        <dbReference type="PROSITE" id="PS51819"/>
    </source>
</evidence>
<comment type="caution">
    <text evidence="2">The sequence shown here is derived from an EMBL/GenBank/DDBJ whole genome shotgun (WGS) entry which is preliminary data.</text>
</comment>
<sequence>MQDRAFPILSVQDLTATRSFYERLGFTQTYQFPSEGEPGFVTMERGTSSIGIGVGSDSGEDAFSLWVYVDDVDETLAALGTSGAPVISEPEDQPWGERVARTRDPQGNLVILGAAL</sequence>
<dbReference type="InterPro" id="IPR029068">
    <property type="entry name" value="Glyas_Bleomycin-R_OHBP_Dase"/>
</dbReference>
<keyword evidence="2" id="KW-0560">Oxidoreductase</keyword>
<gene>
    <name evidence="2" type="ORF">GCM10010977_22210</name>
</gene>
<evidence type="ECO:0000313" key="3">
    <source>
        <dbReference type="Proteomes" id="UP000642509"/>
    </source>
</evidence>
<dbReference type="RefSeq" id="WP_188806230.1">
    <property type="nucleotide sequence ID" value="NZ_BAAAOU010000009.1"/>
</dbReference>
<proteinExistence type="predicted"/>
<dbReference type="SUPFAM" id="SSF54593">
    <property type="entry name" value="Glyoxalase/Bleomycin resistance protein/Dihydroxybiphenyl dioxygenase"/>
    <property type="match status" value="1"/>
</dbReference>
<protein>
    <submittedName>
        <fullName evidence="2">Extradiol dioxygenase</fullName>
    </submittedName>
</protein>
<dbReference type="Proteomes" id="UP000642509">
    <property type="component" value="Unassembled WGS sequence"/>
</dbReference>
<keyword evidence="2" id="KW-0223">Dioxygenase</keyword>
<dbReference type="GO" id="GO:0051213">
    <property type="term" value="F:dioxygenase activity"/>
    <property type="evidence" value="ECO:0007669"/>
    <property type="project" value="UniProtKB-KW"/>
</dbReference>
<accession>A0ABQ2M3V8</accession>